<dbReference type="GO" id="GO:0003677">
    <property type="term" value="F:DNA binding"/>
    <property type="evidence" value="ECO:0007669"/>
    <property type="project" value="UniProtKB-KW"/>
</dbReference>
<dbReference type="SUPFAM" id="SSF46689">
    <property type="entry name" value="Homeodomain-like"/>
    <property type="match status" value="1"/>
</dbReference>
<evidence type="ECO:0000256" key="2">
    <source>
        <dbReference type="ARBA" id="ARBA00023125"/>
    </source>
</evidence>
<reference evidence="5 6" key="1">
    <citation type="submission" date="2018-03" db="EMBL/GenBank/DDBJ databases">
        <title>Genomic Encyclopedia of Archaeal and Bacterial Type Strains, Phase II (KMG-II): from individual species to whole genera.</title>
        <authorList>
            <person name="Goeker M."/>
        </authorList>
    </citation>
    <scope>NUCLEOTIDE SEQUENCE [LARGE SCALE GENOMIC DNA]</scope>
    <source>
        <strain evidence="5 6">DSM 29057</strain>
    </source>
</reference>
<dbReference type="InterPro" id="IPR009057">
    <property type="entry name" value="Homeodomain-like_sf"/>
</dbReference>
<dbReference type="AlphaFoldDB" id="A0A2P8G5L6"/>
<proteinExistence type="predicted"/>
<evidence type="ECO:0000256" key="1">
    <source>
        <dbReference type="ARBA" id="ARBA00023015"/>
    </source>
</evidence>
<evidence type="ECO:0000259" key="4">
    <source>
        <dbReference type="Pfam" id="PF00440"/>
    </source>
</evidence>
<keyword evidence="3" id="KW-0804">Transcription</keyword>
<keyword evidence="2" id="KW-0238">DNA-binding</keyword>
<evidence type="ECO:0000313" key="5">
    <source>
        <dbReference type="EMBL" id="PSL29259.1"/>
    </source>
</evidence>
<gene>
    <name evidence="5" type="ORF">CLV60_10596</name>
</gene>
<name>A0A2P8G5L6_9BACT</name>
<keyword evidence="6" id="KW-1185">Reference proteome</keyword>
<sequence>MAYAKVEHDVVIDKLMEVFRSSGYDGASMATLAQATQLKKASLYHRFPQGKEEMAHAVLRYVATWAKSRIADVPVVSDSTPEDRLDTALKAIDELYDGGRLDCILRALSHGSAANLFQKEIGAIFETLIRSFKHLALEFGHNEQQAQQLANELMVKIQGTLIVQRSLGQPSMFKAMLAEMSAKFMKTHF</sequence>
<feature type="domain" description="HTH tetR-type" evidence="4">
    <location>
        <begin position="12"/>
        <end position="58"/>
    </location>
</feature>
<comment type="caution">
    <text evidence="5">The sequence shown here is derived from an EMBL/GenBank/DDBJ whole genome shotgun (WGS) entry which is preliminary data.</text>
</comment>
<keyword evidence="1" id="KW-0805">Transcription regulation</keyword>
<dbReference type="EMBL" id="PYAS01000005">
    <property type="protein sequence ID" value="PSL29259.1"/>
    <property type="molecule type" value="Genomic_DNA"/>
</dbReference>
<protein>
    <submittedName>
        <fullName evidence="5">TetR family transcriptional regulator</fullName>
    </submittedName>
</protein>
<dbReference type="InterPro" id="IPR001647">
    <property type="entry name" value="HTH_TetR"/>
</dbReference>
<dbReference type="PANTHER" id="PTHR47506:SF1">
    <property type="entry name" value="HTH-TYPE TRANSCRIPTIONAL REGULATOR YJDC"/>
    <property type="match status" value="1"/>
</dbReference>
<dbReference type="RefSeq" id="WP_106595559.1">
    <property type="nucleotide sequence ID" value="NZ_PYAS01000005.1"/>
</dbReference>
<dbReference type="OrthoDB" id="9789566at2"/>
<dbReference type="Proteomes" id="UP000241964">
    <property type="component" value="Unassembled WGS sequence"/>
</dbReference>
<evidence type="ECO:0000256" key="3">
    <source>
        <dbReference type="ARBA" id="ARBA00023163"/>
    </source>
</evidence>
<evidence type="ECO:0000313" key="6">
    <source>
        <dbReference type="Proteomes" id="UP000241964"/>
    </source>
</evidence>
<dbReference type="Pfam" id="PF00440">
    <property type="entry name" value="TetR_N"/>
    <property type="match status" value="1"/>
</dbReference>
<dbReference type="Gene3D" id="1.10.357.10">
    <property type="entry name" value="Tetracycline Repressor, domain 2"/>
    <property type="match status" value="1"/>
</dbReference>
<organism evidence="5 6">
    <name type="scientific">Dyadobacter jiangsuensis</name>
    <dbReference type="NCBI Taxonomy" id="1591085"/>
    <lineage>
        <taxon>Bacteria</taxon>
        <taxon>Pseudomonadati</taxon>
        <taxon>Bacteroidota</taxon>
        <taxon>Cytophagia</taxon>
        <taxon>Cytophagales</taxon>
        <taxon>Spirosomataceae</taxon>
        <taxon>Dyadobacter</taxon>
    </lineage>
</organism>
<dbReference type="PANTHER" id="PTHR47506">
    <property type="entry name" value="TRANSCRIPTIONAL REGULATORY PROTEIN"/>
    <property type="match status" value="1"/>
</dbReference>
<accession>A0A2P8G5L6</accession>